<proteinExistence type="predicted"/>
<feature type="region of interest" description="Disordered" evidence="1">
    <location>
        <begin position="226"/>
        <end position="246"/>
    </location>
</feature>
<dbReference type="OrthoDB" id="1733656at2759"/>
<accession>A0A2C5XXJ3</accession>
<keyword evidence="2" id="KW-0812">Transmembrane</keyword>
<reference evidence="4 5" key="1">
    <citation type="submission" date="2017-06" db="EMBL/GenBank/DDBJ databases">
        <title>Ant-infecting Ophiocordyceps genomes reveal a high diversity of potential behavioral manipulation genes and a possible major role for enterotoxins.</title>
        <authorList>
            <person name="De Bekker C."/>
            <person name="Evans H.C."/>
            <person name="Brachmann A."/>
            <person name="Hughes D.P."/>
        </authorList>
    </citation>
    <scope>NUCLEOTIDE SEQUENCE [LARGE SCALE GENOMIC DNA]</scope>
    <source>
        <strain evidence="4 5">Map64</strain>
    </source>
</reference>
<keyword evidence="2" id="KW-0472">Membrane</keyword>
<evidence type="ECO:0000313" key="5">
    <source>
        <dbReference type="Proteomes" id="UP000226192"/>
    </source>
</evidence>
<feature type="transmembrane region" description="Helical" evidence="2">
    <location>
        <begin position="195"/>
        <end position="217"/>
    </location>
</feature>
<feature type="signal peptide" evidence="3">
    <location>
        <begin position="1"/>
        <end position="18"/>
    </location>
</feature>
<gene>
    <name evidence="4" type="ORF">CDD81_2684</name>
</gene>
<dbReference type="EMBL" id="NJET01000189">
    <property type="protein sequence ID" value="PHH59682.1"/>
    <property type="molecule type" value="Genomic_DNA"/>
</dbReference>
<sequence>MLASLPAVVAALSLAASAQQEPLSEYKAQFKGLVDSIVSNIPNPGIHDPVAALEAKVGSMRMSTLTLENWKETLLEPVMPEASVAQEWIEQAFNETAAKFALTPGSPHVAYLNCDHQPILCNSWSASTANLWSFAMLPPPAPITIYSKRLNLTTTTSDGLVALHSAGNKEGWTEVDSWFHPFNGIATELGLSVPYAYIVWAFKLIPNWLFMLIVSFASRSMMSNRMNNQQRRTASGPQPAAAPRAN</sequence>
<organism evidence="4 5">
    <name type="scientific">Ophiocordyceps australis</name>
    <dbReference type="NCBI Taxonomy" id="1399860"/>
    <lineage>
        <taxon>Eukaryota</taxon>
        <taxon>Fungi</taxon>
        <taxon>Dikarya</taxon>
        <taxon>Ascomycota</taxon>
        <taxon>Pezizomycotina</taxon>
        <taxon>Sordariomycetes</taxon>
        <taxon>Hypocreomycetidae</taxon>
        <taxon>Hypocreales</taxon>
        <taxon>Ophiocordycipitaceae</taxon>
        <taxon>Ophiocordyceps</taxon>
    </lineage>
</organism>
<dbReference type="Proteomes" id="UP000226192">
    <property type="component" value="Unassembled WGS sequence"/>
</dbReference>
<feature type="chain" id="PRO_5012022020" evidence="3">
    <location>
        <begin position="19"/>
        <end position="246"/>
    </location>
</feature>
<keyword evidence="2" id="KW-1133">Transmembrane helix</keyword>
<dbReference type="AlphaFoldDB" id="A0A2C5XXJ3"/>
<protein>
    <submittedName>
        <fullName evidence="4">Uncharacterized protein</fullName>
    </submittedName>
</protein>
<evidence type="ECO:0000256" key="1">
    <source>
        <dbReference type="SAM" id="MobiDB-lite"/>
    </source>
</evidence>
<name>A0A2C5XXJ3_9HYPO</name>
<dbReference type="STRING" id="1399860.A0A2C5XXJ3"/>
<keyword evidence="3" id="KW-0732">Signal</keyword>
<feature type="compositionally biased region" description="Polar residues" evidence="1">
    <location>
        <begin position="226"/>
        <end position="236"/>
    </location>
</feature>
<evidence type="ECO:0000313" key="4">
    <source>
        <dbReference type="EMBL" id="PHH59682.1"/>
    </source>
</evidence>
<keyword evidence="5" id="KW-1185">Reference proteome</keyword>
<evidence type="ECO:0000256" key="3">
    <source>
        <dbReference type="SAM" id="SignalP"/>
    </source>
</evidence>
<evidence type="ECO:0000256" key="2">
    <source>
        <dbReference type="SAM" id="Phobius"/>
    </source>
</evidence>
<comment type="caution">
    <text evidence="4">The sequence shown here is derived from an EMBL/GenBank/DDBJ whole genome shotgun (WGS) entry which is preliminary data.</text>
</comment>